<dbReference type="Pfam" id="PF03749">
    <property type="entry name" value="SfsA"/>
    <property type="match status" value="1"/>
</dbReference>
<dbReference type="EMBL" id="JACRSU010000001">
    <property type="protein sequence ID" value="MBC8539523.1"/>
    <property type="molecule type" value="Genomic_DNA"/>
</dbReference>
<organism evidence="4 5">
    <name type="scientific">Congzhengia minquanensis</name>
    <dbReference type="NCBI Taxonomy" id="2763657"/>
    <lineage>
        <taxon>Bacteria</taxon>
        <taxon>Bacillati</taxon>
        <taxon>Bacillota</taxon>
        <taxon>Clostridia</taxon>
        <taxon>Eubacteriales</taxon>
        <taxon>Oscillospiraceae</taxon>
        <taxon>Congzhengia</taxon>
    </lineage>
</organism>
<comment type="similarity">
    <text evidence="1">Belongs to the SfsA family.</text>
</comment>
<dbReference type="AlphaFoldDB" id="A0A926HXM2"/>
<dbReference type="RefSeq" id="WP_249310684.1">
    <property type="nucleotide sequence ID" value="NZ_JACRSU010000001.1"/>
</dbReference>
<sequence>MNYHNITEGIFISRPNRFIAKVEINGQTETVHVKNTGRCKELLIEGAKVFLERSGNPNRKTQFDLVAVQKGDLLINMDAQAPNKIFAEWAETHIDGLTLVKPEVTHGDSRFDFYMEAGLKRTFVEVKGVTLEQDGVVMFPDAPTERGLKHLRGLEKCVAEGFDALVVFIVQMERAAYFCANAKTHLAFAEELSRAKQAGVRVLALNCCVKPDEIMALGEIETKI</sequence>
<dbReference type="PANTHER" id="PTHR30545:SF2">
    <property type="entry name" value="SUGAR FERMENTATION STIMULATION PROTEIN A"/>
    <property type="match status" value="1"/>
</dbReference>
<dbReference type="InterPro" id="IPR005224">
    <property type="entry name" value="SfsA"/>
</dbReference>
<dbReference type="FunFam" id="2.40.50.580:FF:000002">
    <property type="entry name" value="Sugar fermentation stimulation protein homolog"/>
    <property type="match status" value="1"/>
</dbReference>
<dbReference type="Gene3D" id="2.40.50.580">
    <property type="match status" value="1"/>
</dbReference>
<evidence type="ECO:0000259" key="3">
    <source>
        <dbReference type="Pfam" id="PF17746"/>
    </source>
</evidence>
<comment type="caution">
    <text evidence="4">The sequence shown here is derived from an EMBL/GenBank/DDBJ whole genome shotgun (WGS) entry which is preliminary data.</text>
</comment>
<evidence type="ECO:0000313" key="4">
    <source>
        <dbReference type="EMBL" id="MBC8539523.1"/>
    </source>
</evidence>
<evidence type="ECO:0000313" key="5">
    <source>
        <dbReference type="Proteomes" id="UP000611762"/>
    </source>
</evidence>
<dbReference type="PANTHER" id="PTHR30545">
    <property type="entry name" value="SUGAR FERMENTATION STIMULATION PROTEIN A"/>
    <property type="match status" value="1"/>
</dbReference>
<gene>
    <name evidence="1 4" type="primary">sfsA</name>
    <name evidence="4" type="ORF">H8698_00850</name>
</gene>
<name>A0A926HXM2_9FIRM</name>
<dbReference type="InterPro" id="IPR041465">
    <property type="entry name" value="SfsA_N"/>
</dbReference>
<dbReference type="GO" id="GO:0003677">
    <property type="term" value="F:DNA binding"/>
    <property type="evidence" value="ECO:0007669"/>
    <property type="project" value="InterPro"/>
</dbReference>
<dbReference type="Gene3D" id="3.40.1350.60">
    <property type="match status" value="1"/>
</dbReference>
<dbReference type="Pfam" id="PF17746">
    <property type="entry name" value="SfsA_N"/>
    <property type="match status" value="1"/>
</dbReference>
<proteinExistence type="inferred from homology"/>
<dbReference type="Proteomes" id="UP000611762">
    <property type="component" value="Unassembled WGS sequence"/>
</dbReference>
<dbReference type="InterPro" id="IPR040452">
    <property type="entry name" value="SfsA_C"/>
</dbReference>
<dbReference type="NCBIfam" id="TIGR00230">
    <property type="entry name" value="sfsA"/>
    <property type="match status" value="1"/>
</dbReference>
<protein>
    <recommendedName>
        <fullName evidence="1">Sugar fermentation stimulation protein homolog</fullName>
    </recommendedName>
</protein>
<reference evidence="4" key="1">
    <citation type="submission" date="2020-08" db="EMBL/GenBank/DDBJ databases">
        <title>Genome public.</title>
        <authorList>
            <person name="Liu C."/>
            <person name="Sun Q."/>
        </authorList>
    </citation>
    <scope>NUCLEOTIDE SEQUENCE</scope>
    <source>
        <strain evidence="4">H8</strain>
    </source>
</reference>
<evidence type="ECO:0000259" key="2">
    <source>
        <dbReference type="Pfam" id="PF03749"/>
    </source>
</evidence>
<dbReference type="CDD" id="cd22359">
    <property type="entry name" value="SfsA-like_bacterial"/>
    <property type="match status" value="1"/>
</dbReference>
<dbReference type="HAMAP" id="MF_00095">
    <property type="entry name" value="SfsA"/>
    <property type="match status" value="1"/>
</dbReference>
<feature type="domain" description="SfsA N-terminal OB" evidence="3">
    <location>
        <begin position="12"/>
        <end position="76"/>
    </location>
</feature>
<feature type="domain" description="Sugar fermentation stimulation protein C-terminal" evidence="2">
    <location>
        <begin position="80"/>
        <end position="212"/>
    </location>
</feature>
<accession>A0A926HXM2</accession>
<keyword evidence="5" id="KW-1185">Reference proteome</keyword>
<evidence type="ECO:0000256" key="1">
    <source>
        <dbReference type="HAMAP-Rule" id="MF_00095"/>
    </source>
</evidence>